<proteinExistence type="predicted"/>
<dbReference type="Pfam" id="PF12796">
    <property type="entry name" value="Ank_2"/>
    <property type="match status" value="1"/>
</dbReference>
<evidence type="ECO:0000256" key="4">
    <source>
        <dbReference type="SAM" id="MobiDB-lite"/>
    </source>
</evidence>
<feature type="repeat" description="ANK" evidence="3">
    <location>
        <begin position="939"/>
        <end position="971"/>
    </location>
</feature>
<evidence type="ECO:0000256" key="1">
    <source>
        <dbReference type="ARBA" id="ARBA00022737"/>
    </source>
</evidence>
<keyword evidence="1" id="KW-0677">Repeat</keyword>
<reference evidence="5 6" key="1">
    <citation type="submission" date="2017-06" db="EMBL/GenBank/DDBJ databases">
        <title>Cmopartive genomic analysis of Ambrosia Fusariam Clade fungi.</title>
        <authorList>
            <person name="Stajich J.E."/>
            <person name="Carrillo J."/>
            <person name="Kijimoto T."/>
            <person name="Eskalen A."/>
            <person name="O'Donnell K."/>
            <person name="Kasson M."/>
        </authorList>
    </citation>
    <scope>NUCLEOTIDE SEQUENCE [LARGE SCALE GENOMIC DNA]</scope>
    <source>
        <strain evidence="5 6">NRRL 20438</strain>
    </source>
</reference>
<dbReference type="InterPro" id="IPR036770">
    <property type="entry name" value="Ankyrin_rpt-contain_sf"/>
</dbReference>
<dbReference type="PANTHER" id="PTHR24189:SF50">
    <property type="entry name" value="ANKYRIN REPEAT AND SOCS BOX PROTEIN 2"/>
    <property type="match status" value="1"/>
</dbReference>
<dbReference type="PROSITE" id="PS50088">
    <property type="entry name" value="ANK_REPEAT"/>
    <property type="match status" value="2"/>
</dbReference>
<evidence type="ECO:0000313" key="6">
    <source>
        <dbReference type="Proteomes" id="UP000288429"/>
    </source>
</evidence>
<name>A0A428UUA6_9HYPO</name>
<feature type="region of interest" description="Disordered" evidence="4">
    <location>
        <begin position="450"/>
        <end position="479"/>
    </location>
</feature>
<gene>
    <name evidence="5" type="ORF">CDV31_003272</name>
</gene>
<accession>A0A428UUA6</accession>
<evidence type="ECO:0000256" key="2">
    <source>
        <dbReference type="ARBA" id="ARBA00023043"/>
    </source>
</evidence>
<evidence type="ECO:0000256" key="3">
    <source>
        <dbReference type="PROSITE-ProRule" id="PRU00023"/>
    </source>
</evidence>
<sequence length="1856" mass="202063">MHQTPADARQRRIIQLSQQWGFTFPPSAPAPLARPQQPPSFRTQADDEVAEGLLQRRCAEVAQLRPKSGLSRAFSSGNLKKGKHWDTKEIFNVLNSWVDSSGSAGVAEALIAKLAAAGIDLSGMQTHKSGLLNRRRSFDNGVDRTRLLKSAIERDQLEMVQVLIPHADPLSLDTCLPAAIRTRNPQIVEVLLRYGANASQTAEGQDEFRQACSVPALSGIVALILRSEGRPSPVCVSQGLTDAVRAKCFDTVLHLSRSTADGNYNQAEALKIAINNERRDIAMAIATGNKPPQSPGLEEAFGILIEHTKLNPKMKLDFAELLLCCGAQGEILARSLELACESQFFEMADLLARYGASVEHNDASALKAAVLKGQVSLVSSLLNGSTAIDPALASDCVSLIPQQAPAGARQALLRILLKKGANGSALNENLILAAKSGDAESVELLLNPHFHDQTNGHPNGGHPNGGHPNGHGKPRINNRHAVASPDFQNGEALRTAVMRGDVDMTSRILAARPSNETLSAIFPMIKSLPNGDRYYMVELFLKGALTGPCLHAALQDAIGEDPSQRDDALIKLLLKYNADINYNEGAGLHTIIAQKDLALLSSLMQAASPQTAAARIQDVMKVTDHRARYDMMVMLFNARASVGVQHVADALLATLSEKPVDMSLLHLILQQGRADINALDGQILQKAVQNPDPKVLDTVLSIGKQNVDTIPRCLDGLAPLPSTDNKAWKLGVILSKSARKLDLNSMLVREIQALVQDSSDKSSMSTLSTLKKLLECGADPNAYQARPLCTAVAAAREPLVDIMFGCEKPPTPASLAVALPHALSISDPMNRLTFTKTLVEAGALPREVNRALGHAVGHFTSDFALVSTLASSADASDGEALALAVSKESPEILDLLLSRTKHTIEIRNSCLETAMKITDWTPRLAICTRLAKAGVSPQAASNALLIAARDGDLELGDVLIAHGASISTNDGQAIIEACRGGSVEVLDVLLRSNVDVQKLTLERGFQAATEVGDLNKRAMVFERLLKRGVSGEVVDIQLVSAAKSGEAGKEILRVVLAAGADPNYSNGEAVVAATRSAFVGNLELLLGLWHQGNNQKKASPPTLIRALKACWKLSRDIRFQIVEDLFKAGMLATDEVHIALSKAVGEDEPDERLIQLLLDSGASPLTNGCYAMVQAVQGVKASPLKLLLARDISQQDINQIFSSGFTAEKFATWFSPEGFEVAKMLLEKGANGDALSGAMVLVMRNSTDETESLADQFVELFVEHGVDVEYENGEPLIWAASKANAFWTEKLLTCKPSAQTLSLAFERLFDTARSPDEVLRLFELFSGYRDGEAGLDIMVRSPGSEPILVKAISQYPRSSEVLQTLLDAGFYHDQATTHRIHDTVDEPEEVTVLVWAIAQPQKKVSSNLVKMLIERGANVNFETTVSRTTPLMLAIQTRRPDIVKELLIEGANVDVTDAMGRTPLSMATEIGGELSTRMMGNILAIDQSEDDGSLHNAARELNLAAVTVLVEHGHHPDFPSPLHDGRSALGEVCLNGSNSGALTADREKLMNRVMTLLVKSGSDLSIKSHGKSLLLLCFEASDALATTRVFLKAAMWKEINKPFNHYTDGEYTYSPTMYIKKVMPESDTRDQLLELLQKNRAVDVYYANSGDQPDDAIGLPADMEVEERERRARLRRIMLESEDHAIALARRKEVANAERQIWENKAEIEDTRRRKLHNEDLMATRHKADLEESLFNAALKRRLSEQHKLTQSSLDRTKAVAAAELKAEETRQQKMLEWETKMNTERASNAQALSSLRVSEREELDRIERGSDERINKRLEAQKKLVETQERLAKRIASVPGGADARRQIGFVEEVN</sequence>
<feature type="compositionally biased region" description="Gly residues" evidence="4">
    <location>
        <begin position="458"/>
        <end position="469"/>
    </location>
</feature>
<feature type="repeat" description="ANK" evidence="3">
    <location>
        <begin position="1426"/>
        <end position="1458"/>
    </location>
</feature>
<dbReference type="Gene3D" id="1.25.40.20">
    <property type="entry name" value="Ankyrin repeat-containing domain"/>
    <property type="match status" value="7"/>
</dbReference>
<keyword evidence="2 3" id="KW-0040">ANK repeat</keyword>
<keyword evidence="6" id="KW-1185">Reference proteome</keyword>
<evidence type="ECO:0000313" key="5">
    <source>
        <dbReference type="EMBL" id="RSM17846.1"/>
    </source>
</evidence>
<organism evidence="5 6">
    <name type="scientific">Fusarium ambrosium</name>
    <dbReference type="NCBI Taxonomy" id="131363"/>
    <lineage>
        <taxon>Eukaryota</taxon>
        <taxon>Fungi</taxon>
        <taxon>Dikarya</taxon>
        <taxon>Ascomycota</taxon>
        <taxon>Pezizomycotina</taxon>
        <taxon>Sordariomycetes</taxon>
        <taxon>Hypocreomycetidae</taxon>
        <taxon>Hypocreales</taxon>
        <taxon>Nectriaceae</taxon>
        <taxon>Fusarium</taxon>
        <taxon>Fusarium solani species complex</taxon>
    </lineage>
</organism>
<dbReference type="PANTHER" id="PTHR24189">
    <property type="entry name" value="MYOTROPHIN"/>
    <property type="match status" value="1"/>
</dbReference>
<protein>
    <submittedName>
        <fullName evidence="5">Uncharacterized protein</fullName>
    </submittedName>
</protein>
<dbReference type="SUPFAM" id="SSF48403">
    <property type="entry name" value="Ankyrin repeat"/>
    <property type="match status" value="3"/>
</dbReference>
<dbReference type="EMBL" id="NIZV01000028">
    <property type="protein sequence ID" value="RSM17846.1"/>
    <property type="molecule type" value="Genomic_DNA"/>
</dbReference>
<dbReference type="InterPro" id="IPR050745">
    <property type="entry name" value="Multifunctional_regulatory"/>
</dbReference>
<dbReference type="PROSITE" id="PS50297">
    <property type="entry name" value="ANK_REP_REGION"/>
    <property type="match status" value="1"/>
</dbReference>
<dbReference type="SMART" id="SM00248">
    <property type="entry name" value="ANK"/>
    <property type="match status" value="15"/>
</dbReference>
<dbReference type="Proteomes" id="UP000288429">
    <property type="component" value="Unassembled WGS sequence"/>
</dbReference>
<dbReference type="InterPro" id="IPR002110">
    <property type="entry name" value="Ankyrin_rpt"/>
</dbReference>
<comment type="caution">
    <text evidence="5">The sequence shown here is derived from an EMBL/GenBank/DDBJ whole genome shotgun (WGS) entry which is preliminary data.</text>
</comment>